<organism evidence="1 2">
    <name type="scientific">Metallosphaera sedula</name>
    <dbReference type="NCBI Taxonomy" id="43687"/>
    <lineage>
        <taxon>Archaea</taxon>
        <taxon>Thermoproteota</taxon>
        <taxon>Thermoprotei</taxon>
        <taxon>Sulfolobales</taxon>
        <taxon>Sulfolobaceae</taxon>
        <taxon>Metallosphaera</taxon>
    </lineage>
</organism>
<dbReference type="Proteomes" id="UP000029084">
    <property type="component" value="Chromosome"/>
</dbReference>
<accession>A0A088E591</accession>
<evidence type="ECO:0000313" key="1">
    <source>
        <dbReference type="EMBL" id="AIM27128.1"/>
    </source>
</evidence>
<protein>
    <recommendedName>
        <fullName evidence="3">ArsR family transcriptional regulator</fullName>
    </recommendedName>
</protein>
<evidence type="ECO:0008006" key="3">
    <source>
        <dbReference type="Google" id="ProtNLM"/>
    </source>
</evidence>
<name>A0A088E591_9CREN</name>
<evidence type="ECO:0000313" key="2">
    <source>
        <dbReference type="Proteomes" id="UP000029084"/>
    </source>
</evidence>
<sequence>MPRIEDLPCSAKLVYKVLEMKGKATFQELKTETYMPDRTLREALRILRDAELLSVEPCLGDTRSRIYSLNEVCVGLREVERGKDD</sequence>
<dbReference type="RefSeq" id="WP_012020929.1">
    <property type="nucleotide sequence ID" value="NZ_CP008822.1"/>
</dbReference>
<dbReference type="Gene3D" id="1.10.10.10">
    <property type="entry name" value="Winged helix-like DNA-binding domain superfamily/Winged helix DNA-binding domain"/>
    <property type="match status" value="1"/>
</dbReference>
<dbReference type="SUPFAM" id="SSF46785">
    <property type="entry name" value="Winged helix' DNA-binding domain"/>
    <property type="match status" value="1"/>
</dbReference>
<dbReference type="GeneID" id="97613940"/>
<dbReference type="AlphaFoldDB" id="A0A088E591"/>
<dbReference type="InterPro" id="IPR036388">
    <property type="entry name" value="WH-like_DNA-bd_sf"/>
</dbReference>
<dbReference type="InterPro" id="IPR036390">
    <property type="entry name" value="WH_DNA-bd_sf"/>
</dbReference>
<dbReference type="EMBL" id="CP008822">
    <property type="protein sequence ID" value="AIM27128.1"/>
    <property type="molecule type" value="Genomic_DNA"/>
</dbReference>
<gene>
    <name evidence="1" type="ORF">HA72_0973</name>
</gene>
<dbReference type="OMA" id="YNDTMTQ"/>
<reference evidence="1 2" key="1">
    <citation type="journal article" date="2014" name="J. Bacteriol.">
        <title>Role of an Archaeal PitA Transporter in the Copper and Arsenic Resistance of Metallosphaera sedula, an Extreme Thermoacidophile.</title>
        <authorList>
            <person name="McCarthy S."/>
            <person name="Ai C."/>
            <person name="Wheaton G."/>
            <person name="Tevatia R."/>
            <person name="Eckrich V."/>
            <person name="Kelly R."/>
            <person name="Blum P."/>
        </authorList>
    </citation>
    <scope>NUCLEOTIDE SEQUENCE [LARGE SCALE GENOMIC DNA]</scope>
    <source>
        <strain evidence="1 2">CuR1</strain>
    </source>
</reference>
<proteinExistence type="predicted"/>